<proteinExistence type="predicted"/>
<dbReference type="Proteomes" id="UP000033684">
    <property type="component" value="Unassembled WGS sequence"/>
</dbReference>
<reference evidence="1 2" key="2">
    <citation type="journal article" date="2016" name="Microb. Ecol.">
        <title>Genome Characteristics of a Novel Type I Methanotroph (Sn10-6) Isolated from a Flooded Indian Rice Field.</title>
        <authorList>
            <person name="Rahalkar M.C."/>
            <person name="Pandit P.S."/>
            <person name="Dhakephalkar P.K."/>
            <person name="Pore S."/>
            <person name="Arora P."/>
            <person name="Kapse N."/>
        </authorList>
    </citation>
    <scope>NUCLEOTIDE SEQUENCE [LARGE SCALE GENOMIC DNA]</scope>
    <source>
        <strain evidence="1 2">Sn10-6</strain>
    </source>
</reference>
<evidence type="ECO:0000313" key="1">
    <source>
        <dbReference type="EMBL" id="KJV07131.1"/>
    </source>
</evidence>
<comment type="caution">
    <text evidence="1">The sequence shown here is derived from an EMBL/GenBank/DDBJ whole genome shotgun (WGS) entry which is preliminary data.</text>
</comment>
<evidence type="ECO:0000313" key="2">
    <source>
        <dbReference type="Proteomes" id="UP000033684"/>
    </source>
</evidence>
<protein>
    <submittedName>
        <fullName evidence="1">Uncharacterized protein</fullName>
    </submittedName>
</protein>
<dbReference type="EMBL" id="LAJX01000059">
    <property type="protein sequence ID" value="KJV07131.1"/>
    <property type="molecule type" value="Genomic_DNA"/>
</dbReference>
<dbReference type="AlphaFoldDB" id="A0A0F3IKA7"/>
<reference evidence="2" key="1">
    <citation type="submission" date="2015-03" db="EMBL/GenBank/DDBJ databases">
        <title>Draft genome sequence of a novel methanotroph (Sn10-6) isolated from flooded ricefield rhizosphere in India.</title>
        <authorList>
            <person name="Pandit P.S."/>
            <person name="Pore S.D."/>
            <person name="Arora P."/>
            <person name="Kapse N.G."/>
            <person name="Dhakephalkar P.K."/>
            <person name="Rahalkar M.C."/>
        </authorList>
    </citation>
    <scope>NUCLEOTIDE SEQUENCE [LARGE SCALE GENOMIC DNA]</scope>
    <source>
        <strain evidence="2">Sn10-6</strain>
    </source>
</reference>
<keyword evidence="2" id="KW-1185">Reference proteome</keyword>
<gene>
    <name evidence="1" type="ORF">VZ94_06865</name>
</gene>
<organism evidence="1 2">
    <name type="scientific">Methylocucumis oryzae</name>
    <dbReference type="NCBI Taxonomy" id="1632867"/>
    <lineage>
        <taxon>Bacteria</taxon>
        <taxon>Pseudomonadati</taxon>
        <taxon>Pseudomonadota</taxon>
        <taxon>Gammaproteobacteria</taxon>
        <taxon>Methylococcales</taxon>
        <taxon>Methylococcaceae</taxon>
        <taxon>Methylocucumis</taxon>
    </lineage>
</organism>
<name>A0A0F3IKA7_9GAMM</name>
<sequence>MALYDYLGGLVNGLLEHRNEVRERFECFLKFYYEDLDDSREGNSQKETWFWFVALRGHLIHDVLGKYIVSLEHAHEKLIQILETKPAVPPQPTLLRRWNSSLHGRFLSEYSRHIDWETNILVNQLKENPLDADKLRETRHLSSFIHSWAHTPTSMLTYFKVRNGVKSEDVYHFGSVRSAFFYLEMPQLYPLLYHECAHLQFAWDNETCQ</sequence>
<accession>A0A0F3IKA7</accession>